<dbReference type="AlphaFoldDB" id="C0PV01"/>
<sequence>KCNILPCANPKTFLRPTILRPTSRFRPLYLLRANLFTIVRRLRPLLRAIALSELLKTHIPKKKKKKTKPASKSFTGF</sequence>
<gene>
    <name evidence="1" type="primary">CG32103-RA</name>
</gene>
<accession>C0PV01</accession>
<protein>
    <submittedName>
        <fullName evidence="1">MIP06986p</fullName>
    </submittedName>
</protein>
<proteinExistence type="evidence at transcript level"/>
<dbReference type="EMBL" id="BT072857">
    <property type="protein sequence ID" value="ACN63479.1"/>
    <property type="molecule type" value="mRNA"/>
</dbReference>
<name>C0PV01_DROME</name>
<evidence type="ECO:0000313" key="1">
    <source>
        <dbReference type="EMBL" id="ACN63479.1"/>
    </source>
</evidence>
<feature type="non-terminal residue" evidence="1">
    <location>
        <position position="1"/>
    </location>
</feature>
<organism evidence="1">
    <name type="scientific">Drosophila melanogaster</name>
    <name type="common">Fruit fly</name>
    <dbReference type="NCBI Taxonomy" id="7227"/>
    <lineage>
        <taxon>Eukaryota</taxon>
        <taxon>Metazoa</taxon>
        <taxon>Ecdysozoa</taxon>
        <taxon>Arthropoda</taxon>
        <taxon>Hexapoda</taxon>
        <taxon>Insecta</taxon>
        <taxon>Pterygota</taxon>
        <taxon>Neoptera</taxon>
        <taxon>Endopterygota</taxon>
        <taxon>Diptera</taxon>
        <taxon>Brachycera</taxon>
        <taxon>Muscomorpha</taxon>
        <taxon>Ephydroidea</taxon>
        <taxon>Drosophilidae</taxon>
        <taxon>Drosophila</taxon>
        <taxon>Sophophora</taxon>
    </lineage>
</organism>
<reference evidence="1" key="1">
    <citation type="submission" date="2009-03" db="EMBL/GenBank/DDBJ databases">
        <authorList>
            <person name="Carlson J."/>
            <person name="Booth B."/>
            <person name="Frise E."/>
            <person name="Sandler J."/>
            <person name="Wan K."/>
            <person name="Yu C."/>
            <person name="Celniker S."/>
        </authorList>
    </citation>
    <scope>NUCLEOTIDE SEQUENCE</scope>
</reference>